<accession>A0A369A7M2</accession>
<dbReference type="FunFam" id="3.40.50.300:FF:000489">
    <property type="entry name" value="Primosome assembly protein PriA"/>
    <property type="match status" value="1"/>
</dbReference>
<feature type="binding site" evidence="12">
    <location>
        <position position="535"/>
    </location>
    <ligand>
        <name>Zn(2+)</name>
        <dbReference type="ChEBI" id="CHEBI:29105"/>
        <label>2</label>
    </ligand>
</feature>
<dbReference type="PANTHER" id="PTHR30580">
    <property type="entry name" value="PRIMOSOMAL PROTEIN N"/>
    <property type="match status" value="1"/>
</dbReference>
<dbReference type="CDD" id="cd17929">
    <property type="entry name" value="DEXHc_priA"/>
    <property type="match status" value="1"/>
</dbReference>
<dbReference type="NCBIfam" id="TIGR00595">
    <property type="entry name" value="priA"/>
    <property type="match status" value="1"/>
</dbReference>
<comment type="similarity">
    <text evidence="12">Belongs to the helicase family. PriA subfamily.</text>
</comment>
<dbReference type="GO" id="GO:0006269">
    <property type="term" value="P:DNA replication, synthesis of primer"/>
    <property type="evidence" value="ECO:0007669"/>
    <property type="project" value="UniProtKB-KW"/>
</dbReference>
<dbReference type="PANTHER" id="PTHR30580:SF0">
    <property type="entry name" value="PRIMOSOMAL PROTEIN N"/>
    <property type="match status" value="1"/>
</dbReference>
<feature type="binding site" evidence="12">
    <location>
        <position position="532"/>
    </location>
    <ligand>
        <name>Zn(2+)</name>
        <dbReference type="ChEBI" id="CHEBI:29105"/>
        <label>2</label>
    </ligand>
</feature>
<dbReference type="EC" id="5.6.2.4" evidence="12"/>
<dbReference type="InterPro" id="IPR041222">
    <property type="entry name" value="PriA_3primeBD"/>
</dbReference>
<keyword evidence="5 12" id="KW-0378">Hydrolase</keyword>
<dbReference type="GO" id="GO:0006270">
    <property type="term" value="P:DNA replication initiation"/>
    <property type="evidence" value="ECO:0007669"/>
    <property type="project" value="TreeGrafter"/>
</dbReference>
<dbReference type="InterPro" id="IPR042115">
    <property type="entry name" value="PriA_3primeBD_sf"/>
</dbReference>
<dbReference type="Pfam" id="PF00270">
    <property type="entry name" value="DEAD"/>
    <property type="match status" value="1"/>
</dbReference>
<evidence type="ECO:0000256" key="2">
    <source>
        <dbReference type="ARBA" id="ARBA00022705"/>
    </source>
</evidence>
<dbReference type="SMART" id="SM00490">
    <property type="entry name" value="HELICc"/>
    <property type="match status" value="1"/>
</dbReference>
<evidence type="ECO:0000256" key="9">
    <source>
        <dbReference type="ARBA" id="ARBA00023125"/>
    </source>
</evidence>
<comment type="catalytic activity">
    <reaction evidence="11 12">
        <text>ATP + H2O = ADP + phosphate + H(+)</text>
        <dbReference type="Rhea" id="RHEA:13065"/>
        <dbReference type="ChEBI" id="CHEBI:15377"/>
        <dbReference type="ChEBI" id="CHEBI:15378"/>
        <dbReference type="ChEBI" id="CHEBI:30616"/>
        <dbReference type="ChEBI" id="CHEBI:43474"/>
        <dbReference type="ChEBI" id="CHEBI:456216"/>
        <dbReference type="EC" id="5.6.2.4"/>
    </reaction>
</comment>
<dbReference type="Pfam" id="PF18074">
    <property type="entry name" value="PriA_C"/>
    <property type="match status" value="1"/>
</dbReference>
<dbReference type="GO" id="GO:0006310">
    <property type="term" value="P:DNA recombination"/>
    <property type="evidence" value="ECO:0007669"/>
    <property type="project" value="InterPro"/>
</dbReference>
<gene>
    <name evidence="12" type="primary">priA</name>
    <name evidence="15" type="ORF">DES35_101428</name>
</gene>
<dbReference type="SUPFAM" id="SSF52540">
    <property type="entry name" value="P-loop containing nucleoside triphosphate hydrolases"/>
    <property type="match status" value="2"/>
</dbReference>
<keyword evidence="4 12" id="KW-0547">Nucleotide-binding</keyword>
<evidence type="ECO:0000256" key="5">
    <source>
        <dbReference type="ARBA" id="ARBA00022801"/>
    </source>
</evidence>
<comment type="caution">
    <text evidence="15">The sequence shown here is derived from an EMBL/GenBank/DDBJ whole genome shotgun (WGS) entry which is preliminary data.</text>
</comment>
<dbReference type="RefSeq" id="WP_037360040.1">
    <property type="nucleotide sequence ID" value="NZ_BHZF01000001.1"/>
</dbReference>
<dbReference type="HAMAP" id="MF_00983">
    <property type="entry name" value="PriA"/>
    <property type="match status" value="1"/>
</dbReference>
<evidence type="ECO:0000256" key="12">
    <source>
        <dbReference type="HAMAP-Rule" id="MF_00983"/>
    </source>
</evidence>
<reference evidence="15 16" key="1">
    <citation type="submission" date="2018-07" db="EMBL/GenBank/DDBJ databases">
        <title>Genomic Encyclopedia of Type Strains, Phase IV (KMG-IV): sequencing the most valuable type-strain genomes for metagenomic binning, comparative biology and taxonomic classification.</title>
        <authorList>
            <person name="Goeker M."/>
        </authorList>
    </citation>
    <scope>NUCLEOTIDE SEQUENCE [LARGE SCALE GENOMIC DNA]</scope>
    <source>
        <strain evidence="15 16">DSM 21410</strain>
    </source>
</reference>
<dbReference type="Pfam" id="PF17764">
    <property type="entry name" value="PriA_3primeBD"/>
    <property type="match status" value="1"/>
</dbReference>
<evidence type="ECO:0000313" key="16">
    <source>
        <dbReference type="Proteomes" id="UP000253517"/>
    </source>
</evidence>
<dbReference type="InterPro" id="IPR027417">
    <property type="entry name" value="P-loop_NTPase"/>
</dbReference>
<organism evidence="15 16">
    <name type="scientific">Schleiferia thermophila</name>
    <dbReference type="NCBI Taxonomy" id="884107"/>
    <lineage>
        <taxon>Bacteria</taxon>
        <taxon>Pseudomonadati</taxon>
        <taxon>Bacteroidota</taxon>
        <taxon>Flavobacteriia</taxon>
        <taxon>Flavobacteriales</taxon>
        <taxon>Schleiferiaceae</taxon>
        <taxon>Schleiferia</taxon>
    </lineage>
</organism>
<evidence type="ECO:0000313" key="15">
    <source>
        <dbReference type="EMBL" id="RCX05145.1"/>
    </source>
</evidence>
<proteinExistence type="inferred from homology"/>
<evidence type="ECO:0000256" key="4">
    <source>
        <dbReference type="ARBA" id="ARBA00022741"/>
    </source>
</evidence>
<comment type="subunit">
    <text evidence="12">Component of the replication restart primosome.</text>
</comment>
<evidence type="ECO:0000256" key="3">
    <source>
        <dbReference type="ARBA" id="ARBA00022723"/>
    </source>
</evidence>
<comment type="catalytic activity">
    <reaction evidence="12">
        <text>Couples ATP hydrolysis with the unwinding of duplex DNA by translocating in the 3'-5' direction.</text>
        <dbReference type="EC" id="5.6.2.4"/>
    </reaction>
</comment>
<evidence type="ECO:0000256" key="11">
    <source>
        <dbReference type="ARBA" id="ARBA00048988"/>
    </source>
</evidence>
<dbReference type="InterPro" id="IPR005259">
    <property type="entry name" value="PriA"/>
</dbReference>
<dbReference type="PROSITE" id="PS51192">
    <property type="entry name" value="HELICASE_ATP_BIND_1"/>
    <property type="match status" value="1"/>
</dbReference>
<keyword evidence="1 12" id="KW-0639">Primosome</keyword>
<feature type="domain" description="Helicase ATP-binding" evidence="13">
    <location>
        <begin position="291"/>
        <end position="460"/>
    </location>
</feature>
<protein>
    <recommendedName>
        <fullName evidence="12">Replication restart protein PriA</fullName>
    </recommendedName>
    <alternativeName>
        <fullName evidence="12">ATP-dependent DNA helicase PriA</fullName>
        <ecNumber evidence="12">5.6.2.4</ecNumber>
    </alternativeName>
    <alternativeName>
        <fullName evidence="12">DNA 3'-5' helicase PriA</fullName>
    </alternativeName>
</protein>
<feature type="binding site" evidence="12">
    <location>
        <position position="550"/>
    </location>
    <ligand>
        <name>Zn(2+)</name>
        <dbReference type="ChEBI" id="CHEBI:29105"/>
        <label>2</label>
    </ligand>
</feature>
<keyword evidence="2 12" id="KW-0235">DNA replication</keyword>
<feature type="binding site" evidence="12">
    <location>
        <position position="526"/>
    </location>
    <ligand>
        <name>Zn(2+)</name>
        <dbReference type="ChEBI" id="CHEBI:29105"/>
        <label>1</label>
    </ligand>
</feature>
<name>A0A369A7M2_9FLAO</name>
<keyword evidence="10 12" id="KW-0413">Isomerase</keyword>
<dbReference type="CDD" id="cd18804">
    <property type="entry name" value="SF2_C_priA"/>
    <property type="match status" value="1"/>
</dbReference>
<keyword evidence="8 12" id="KW-0067">ATP-binding</keyword>
<feature type="binding site" evidence="12">
    <location>
        <position position="566"/>
    </location>
    <ligand>
        <name>Zn(2+)</name>
        <dbReference type="ChEBI" id="CHEBI:29105"/>
        <label>1</label>
    </ligand>
</feature>
<dbReference type="Proteomes" id="UP000253517">
    <property type="component" value="Unassembled WGS sequence"/>
</dbReference>
<dbReference type="PROSITE" id="PS51194">
    <property type="entry name" value="HELICASE_CTER"/>
    <property type="match status" value="1"/>
</dbReference>
<dbReference type="InterPro" id="IPR011545">
    <property type="entry name" value="DEAD/DEAH_box_helicase_dom"/>
</dbReference>
<keyword evidence="6 12" id="KW-0347">Helicase</keyword>
<dbReference type="AlphaFoldDB" id="A0A369A7M2"/>
<keyword evidence="3 12" id="KW-0479">Metal-binding</keyword>
<keyword evidence="9 12" id="KW-0238">DNA-binding</keyword>
<evidence type="ECO:0000256" key="10">
    <source>
        <dbReference type="ARBA" id="ARBA00023235"/>
    </source>
</evidence>
<keyword evidence="7 12" id="KW-0862">Zinc</keyword>
<comment type="cofactor">
    <cofactor evidence="12">
        <name>Zn(2+)</name>
        <dbReference type="ChEBI" id="CHEBI:29105"/>
    </cofactor>
    <text evidence="12">Binds 2 zinc ions per subunit.</text>
</comment>
<feature type="domain" description="Helicase C-terminal" evidence="14">
    <location>
        <begin position="497"/>
        <end position="728"/>
    </location>
</feature>
<comment type="function">
    <text evidence="12">Initiates the restart of stalled replication forks, which reloads the replicative helicase on sites other than the origin of replication. Recognizes and binds to abandoned replication forks and remodels them to uncover a helicase loading site. Promotes assembly of the primosome at these replication forks.</text>
</comment>
<dbReference type="GO" id="GO:0008270">
    <property type="term" value="F:zinc ion binding"/>
    <property type="evidence" value="ECO:0007669"/>
    <property type="project" value="UniProtKB-UniRule"/>
</dbReference>
<sequence length="815" mass="93582">MSHLVGFRFAEVLLPRPLANGFTYEIPTELSPHIRIGTRVLVQFGPRKIYSAIVIRLHNNAPDNYEPKQILEVLGPVIDDVRNLQFWQWMAEYYMCTPGEVMNVALPSRLKLESETQLQCLIEEEYWDENLEAEDREILTITRNSPETTLNDLVKQYGTAAAKRAKKLVDIGVLGIKESIKYHSLEKWIKVVHINAHKKKEIEAILHPKTKAKAQQNIVLAYYQLQAEGHLFITREMLLNRSTSTIAALDALVRKNILEIREIKESALFSRSGVQAAKLTEAQQEAYEKILKTFAENKIALLHGITSSGKTELYVHLMKEIEKSGGQCLMLVPEIALTTQLINRLRHFFGERVSLYHSRMTDRERSDVWESVRKNDPGSQLVVGARSAIFLPFSNLKLIIIDEEHDSSYRQDAPNPRYQGRDSAIYLATLFGAHVLLGTATPSVESYFNTLQGKYGLIELHQRYEGLQLPEVHLINIREEKKKNRMKGNFSQTLIEAIDDALRRKKQTIIFQNRRGYSPKLICEDCGTVQMCDRCDISLTIHKAVHRLKCHYCGREKSIPPACVVCGSIHLKMLGAGTEQIEDELSSLFPGARIERLDLDTAQSKKRYNKMLTDMESGQIDILVGTQMVTKGLNFTKVEVVGVVNADNLLYFPEYRAHERAFQLLEQVAGRSGRSGQVGKVFIQTYNTGHPVLTFVKTHDYKAFYEWQSQERKTFLYPPFVRMIHLMLRHKDLKLLQKASIELTSMLKSVSEILVIGPEFPPVNRVNNYYRMGIFLKIPRNKSYLKTKRQIWSVCLDFFTHPEYKTVKFFFEVDA</sequence>
<evidence type="ECO:0000256" key="7">
    <source>
        <dbReference type="ARBA" id="ARBA00022833"/>
    </source>
</evidence>
<dbReference type="GO" id="GO:0016887">
    <property type="term" value="F:ATP hydrolysis activity"/>
    <property type="evidence" value="ECO:0007669"/>
    <property type="project" value="RHEA"/>
</dbReference>
<dbReference type="Gene3D" id="3.40.1440.60">
    <property type="entry name" value="PriA, 3(prime) DNA-binding domain"/>
    <property type="match status" value="1"/>
</dbReference>
<dbReference type="InterPro" id="IPR040498">
    <property type="entry name" value="PriA_CRR"/>
</dbReference>
<feature type="binding site" evidence="12">
    <location>
        <position position="563"/>
    </location>
    <ligand>
        <name>Zn(2+)</name>
        <dbReference type="ChEBI" id="CHEBI:29105"/>
        <label>1</label>
    </ligand>
</feature>
<dbReference type="Pfam" id="PF00271">
    <property type="entry name" value="Helicase_C"/>
    <property type="match status" value="1"/>
</dbReference>
<dbReference type="Gene3D" id="3.40.50.300">
    <property type="entry name" value="P-loop containing nucleotide triphosphate hydrolases"/>
    <property type="match status" value="2"/>
</dbReference>
<feature type="binding site" evidence="12">
    <location>
        <position position="553"/>
    </location>
    <ligand>
        <name>Zn(2+)</name>
        <dbReference type="ChEBI" id="CHEBI:29105"/>
        <label>2</label>
    </ligand>
</feature>
<evidence type="ECO:0000256" key="6">
    <source>
        <dbReference type="ARBA" id="ARBA00022806"/>
    </source>
</evidence>
<dbReference type="EMBL" id="QPJS01000001">
    <property type="protein sequence ID" value="RCX05145.1"/>
    <property type="molecule type" value="Genomic_DNA"/>
</dbReference>
<evidence type="ECO:0000259" key="14">
    <source>
        <dbReference type="PROSITE" id="PS51194"/>
    </source>
</evidence>
<dbReference type="GO" id="GO:0043138">
    <property type="term" value="F:3'-5' DNA helicase activity"/>
    <property type="evidence" value="ECO:0007669"/>
    <property type="project" value="UniProtKB-EC"/>
</dbReference>
<dbReference type="GO" id="GO:0005524">
    <property type="term" value="F:ATP binding"/>
    <property type="evidence" value="ECO:0007669"/>
    <property type="project" value="UniProtKB-UniRule"/>
</dbReference>
<evidence type="ECO:0000256" key="8">
    <source>
        <dbReference type="ARBA" id="ARBA00022840"/>
    </source>
</evidence>
<evidence type="ECO:0000256" key="1">
    <source>
        <dbReference type="ARBA" id="ARBA00022515"/>
    </source>
</evidence>
<evidence type="ECO:0000259" key="13">
    <source>
        <dbReference type="PROSITE" id="PS51192"/>
    </source>
</evidence>
<dbReference type="InterPro" id="IPR001650">
    <property type="entry name" value="Helicase_C-like"/>
</dbReference>
<dbReference type="GO" id="GO:0003677">
    <property type="term" value="F:DNA binding"/>
    <property type="evidence" value="ECO:0007669"/>
    <property type="project" value="UniProtKB-UniRule"/>
</dbReference>
<feature type="binding site" evidence="12">
    <location>
        <position position="523"/>
    </location>
    <ligand>
        <name>Zn(2+)</name>
        <dbReference type="ChEBI" id="CHEBI:29105"/>
        <label>1</label>
    </ligand>
</feature>
<dbReference type="GO" id="GO:1990077">
    <property type="term" value="C:primosome complex"/>
    <property type="evidence" value="ECO:0007669"/>
    <property type="project" value="UniProtKB-UniRule"/>
</dbReference>
<keyword evidence="16" id="KW-1185">Reference proteome</keyword>
<dbReference type="SMART" id="SM00487">
    <property type="entry name" value="DEXDc"/>
    <property type="match status" value="1"/>
</dbReference>
<dbReference type="GO" id="GO:0006302">
    <property type="term" value="P:double-strand break repair"/>
    <property type="evidence" value="ECO:0007669"/>
    <property type="project" value="InterPro"/>
</dbReference>
<dbReference type="InterPro" id="IPR014001">
    <property type="entry name" value="Helicase_ATP-bd"/>
</dbReference>
<dbReference type="InterPro" id="IPR041236">
    <property type="entry name" value="PriA_C"/>
</dbReference>
<dbReference type="Pfam" id="PF18319">
    <property type="entry name" value="Zn_ribbon_PriA"/>
    <property type="match status" value="1"/>
</dbReference>